<name>A0A5C8IBL1_9MICO</name>
<dbReference type="RefSeq" id="WP_147050230.1">
    <property type="nucleotide sequence ID" value="NZ_BKAH01000005.1"/>
</dbReference>
<proteinExistence type="inferred from homology"/>
<dbReference type="CDD" id="cd06223">
    <property type="entry name" value="PRTases_typeI"/>
    <property type="match status" value="1"/>
</dbReference>
<evidence type="ECO:0000313" key="4">
    <source>
        <dbReference type="Proteomes" id="UP000321949"/>
    </source>
</evidence>
<evidence type="ECO:0000313" key="3">
    <source>
        <dbReference type="EMBL" id="TXK15674.1"/>
    </source>
</evidence>
<comment type="caution">
    <text evidence="3">The sequence shown here is derived from an EMBL/GenBank/DDBJ whole genome shotgun (WGS) entry which is preliminary data.</text>
</comment>
<organism evidence="3 4">
    <name type="scientific">Microbacterium saccharophilum</name>
    <dbReference type="NCBI Taxonomy" id="1213358"/>
    <lineage>
        <taxon>Bacteria</taxon>
        <taxon>Bacillati</taxon>
        <taxon>Actinomycetota</taxon>
        <taxon>Actinomycetes</taxon>
        <taxon>Micrococcales</taxon>
        <taxon>Microbacteriaceae</taxon>
        <taxon>Microbacterium</taxon>
    </lineage>
</organism>
<evidence type="ECO:0000259" key="2">
    <source>
        <dbReference type="Pfam" id="PF00156"/>
    </source>
</evidence>
<dbReference type="PANTHER" id="PTHR47505:SF1">
    <property type="entry name" value="DNA UTILIZATION PROTEIN YHGH"/>
    <property type="match status" value="1"/>
</dbReference>
<dbReference type="SUPFAM" id="SSF53271">
    <property type="entry name" value="PRTase-like"/>
    <property type="match status" value="1"/>
</dbReference>
<feature type="domain" description="Phosphoribosyltransferase" evidence="2">
    <location>
        <begin position="164"/>
        <end position="210"/>
    </location>
</feature>
<keyword evidence="4" id="KW-1185">Reference proteome</keyword>
<reference evidence="3 4" key="1">
    <citation type="submission" date="2019-08" db="EMBL/GenBank/DDBJ databases">
        <authorList>
            <person name="Dong K."/>
        </authorList>
    </citation>
    <scope>NUCLEOTIDE SEQUENCE [LARGE SCALE GENOMIC DNA]</scope>
    <source>
        <strain evidence="3 4">K-1</strain>
    </source>
</reference>
<protein>
    <submittedName>
        <fullName evidence="3">ComF family protein</fullName>
    </submittedName>
</protein>
<dbReference type="Proteomes" id="UP000321949">
    <property type="component" value="Unassembled WGS sequence"/>
</dbReference>
<sequence length="220" mass="22645">MPIPPSGARAALAEALALLFPTWCAGCDLPGASLCADCALALVPDLRVRRLADGLRVHSALAYEGVPARVVRALKEDGRTSLARPLGAALAAAVGAADPDGDVHIVPVPTSRAALRRRGYRVTELVAVRAGLTPERRLLARAPAADQRGLGRAERAANVSGTMRARDAAGLRILLVDDVVTTGATLAEAARTLREGGAEVVAAATVAATPRHGILTARRA</sequence>
<dbReference type="InterPro" id="IPR000836">
    <property type="entry name" value="PRTase_dom"/>
</dbReference>
<dbReference type="AlphaFoldDB" id="A0A5C8IBL1"/>
<gene>
    <name evidence="3" type="ORF">FVP74_04635</name>
</gene>
<dbReference type="InterPro" id="IPR051910">
    <property type="entry name" value="ComF/GntX_DNA_util-trans"/>
</dbReference>
<evidence type="ECO:0000256" key="1">
    <source>
        <dbReference type="ARBA" id="ARBA00008007"/>
    </source>
</evidence>
<comment type="similarity">
    <text evidence="1">Belongs to the ComF/GntX family.</text>
</comment>
<dbReference type="OrthoDB" id="5242900at2"/>
<dbReference type="EMBL" id="VRSX01000001">
    <property type="protein sequence ID" value="TXK15674.1"/>
    <property type="molecule type" value="Genomic_DNA"/>
</dbReference>
<accession>A0A5C8IBL1</accession>
<dbReference type="Pfam" id="PF00156">
    <property type="entry name" value="Pribosyltran"/>
    <property type="match status" value="1"/>
</dbReference>
<dbReference type="Gene3D" id="3.40.50.2020">
    <property type="match status" value="1"/>
</dbReference>
<dbReference type="PANTHER" id="PTHR47505">
    <property type="entry name" value="DNA UTILIZATION PROTEIN YHGH"/>
    <property type="match status" value="1"/>
</dbReference>
<dbReference type="InterPro" id="IPR029057">
    <property type="entry name" value="PRTase-like"/>
</dbReference>